<dbReference type="HOGENOM" id="CLU_2414091_0_0_1"/>
<evidence type="ECO:0000256" key="1">
    <source>
        <dbReference type="SAM" id="MobiDB-lite"/>
    </source>
</evidence>
<reference evidence="3" key="2">
    <citation type="submission" date="2015-01" db="EMBL/GenBank/DDBJ databases">
        <title>Evolutionary Origins and Diversification of the Mycorrhizal Mutualists.</title>
        <authorList>
            <consortium name="DOE Joint Genome Institute"/>
            <consortium name="Mycorrhizal Genomics Consortium"/>
            <person name="Kohler A."/>
            <person name="Kuo A."/>
            <person name="Nagy L.G."/>
            <person name="Floudas D."/>
            <person name="Copeland A."/>
            <person name="Barry K.W."/>
            <person name="Cichocki N."/>
            <person name="Veneault-Fourrey C."/>
            <person name="LaButti K."/>
            <person name="Lindquist E.A."/>
            <person name="Lipzen A."/>
            <person name="Lundell T."/>
            <person name="Morin E."/>
            <person name="Murat C."/>
            <person name="Riley R."/>
            <person name="Ohm R."/>
            <person name="Sun H."/>
            <person name="Tunlid A."/>
            <person name="Henrissat B."/>
            <person name="Grigoriev I.V."/>
            <person name="Hibbett D.S."/>
            <person name="Martin F."/>
        </authorList>
    </citation>
    <scope>NUCLEOTIDE SEQUENCE [LARGE SCALE GENOMIC DNA]</scope>
    <source>
        <strain evidence="3">F 1598</strain>
    </source>
</reference>
<proteinExistence type="predicted"/>
<reference evidence="2 3" key="1">
    <citation type="submission" date="2014-04" db="EMBL/GenBank/DDBJ databases">
        <authorList>
            <consortium name="DOE Joint Genome Institute"/>
            <person name="Kuo A."/>
            <person name="Tarkka M."/>
            <person name="Buscot F."/>
            <person name="Kohler A."/>
            <person name="Nagy L.G."/>
            <person name="Floudas D."/>
            <person name="Copeland A."/>
            <person name="Barry K.W."/>
            <person name="Cichocki N."/>
            <person name="Veneault-Fourrey C."/>
            <person name="LaButti K."/>
            <person name="Lindquist E.A."/>
            <person name="Lipzen A."/>
            <person name="Lundell T."/>
            <person name="Morin E."/>
            <person name="Murat C."/>
            <person name="Sun H."/>
            <person name="Tunlid A."/>
            <person name="Henrissat B."/>
            <person name="Grigoriev I.V."/>
            <person name="Hibbett D.S."/>
            <person name="Martin F."/>
            <person name="Nordberg H.P."/>
            <person name="Cantor M.N."/>
            <person name="Hua S.X."/>
        </authorList>
    </citation>
    <scope>NUCLEOTIDE SEQUENCE [LARGE SCALE GENOMIC DNA]</scope>
    <source>
        <strain evidence="2 3">F 1598</strain>
    </source>
</reference>
<accession>A0A0C3FKH7</accession>
<sequence length="92" mass="10385">MRAGWSIHTGSLVEREMREKREILVQLLNKQPADQRDLPGANPRNTWLQASDDSPRFLQSPSLDLPAPSSNRLPHQTFMYVSGDSPRMLSGV</sequence>
<evidence type="ECO:0000313" key="3">
    <source>
        <dbReference type="Proteomes" id="UP000054166"/>
    </source>
</evidence>
<organism evidence="2 3">
    <name type="scientific">Piloderma croceum (strain F 1598)</name>
    <dbReference type="NCBI Taxonomy" id="765440"/>
    <lineage>
        <taxon>Eukaryota</taxon>
        <taxon>Fungi</taxon>
        <taxon>Dikarya</taxon>
        <taxon>Basidiomycota</taxon>
        <taxon>Agaricomycotina</taxon>
        <taxon>Agaricomycetes</taxon>
        <taxon>Agaricomycetidae</taxon>
        <taxon>Atheliales</taxon>
        <taxon>Atheliaceae</taxon>
        <taxon>Piloderma</taxon>
    </lineage>
</organism>
<dbReference type="InParanoid" id="A0A0C3FKH7"/>
<feature type="compositionally biased region" description="Polar residues" evidence="1">
    <location>
        <begin position="43"/>
        <end position="74"/>
    </location>
</feature>
<feature type="region of interest" description="Disordered" evidence="1">
    <location>
        <begin position="30"/>
        <end position="74"/>
    </location>
</feature>
<keyword evidence="3" id="KW-1185">Reference proteome</keyword>
<name>A0A0C3FKH7_PILCF</name>
<dbReference type="Proteomes" id="UP000054166">
    <property type="component" value="Unassembled WGS sequence"/>
</dbReference>
<gene>
    <name evidence="2" type="ORF">PILCRDRAFT_822879</name>
</gene>
<dbReference type="EMBL" id="KN833006">
    <property type="protein sequence ID" value="KIM80041.1"/>
    <property type="molecule type" value="Genomic_DNA"/>
</dbReference>
<evidence type="ECO:0000313" key="2">
    <source>
        <dbReference type="EMBL" id="KIM80041.1"/>
    </source>
</evidence>
<protein>
    <submittedName>
        <fullName evidence="2">Uncharacterized protein</fullName>
    </submittedName>
</protein>
<dbReference type="AlphaFoldDB" id="A0A0C3FKH7"/>